<dbReference type="Pfam" id="PF02492">
    <property type="entry name" value="cobW"/>
    <property type="match status" value="1"/>
</dbReference>
<dbReference type="Pfam" id="PF07683">
    <property type="entry name" value="CobW_C"/>
    <property type="match status" value="1"/>
</dbReference>
<comment type="catalytic activity">
    <reaction evidence="6">
        <text>GTP + H2O = GDP + phosphate + H(+)</text>
        <dbReference type="Rhea" id="RHEA:19669"/>
        <dbReference type="ChEBI" id="CHEBI:15377"/>
        <dbReference type="ChEBI" id="CHEBI:15378"/>
        <dbReference type="ChEBI" id="CHEBI:37565"/>
        <dbReference type="ChEBI" id="CHEBI:43474"/>
        <dbReference type="ChEBI" id="CHEBI:58189"/>
    </reaction>
    <physiologicalReaction direction="left-to-right" evidence="6">
        <dbReference type="Rhea" id="RHEA:19670"/>
    </physiologicalReaction>
</comment>
<evidence type="ECO:0000256" key="1">
    <source>
        <dbReference type="ARBA" id="ARBA00022741"/>
    </source>
</evidence>
<dbReference type="AlphaFoldDB" id="A0A1E8PNF2"/>
<dbReference type="InterPro" id="IPR036627">
    <property type="entry name" value="CobW-likC_sf"/>
</dbReference>
<evidence type="ECO:0000256" key="5">
    <source>
        <dbReference type="ARBA" id="ARBA00045658"/>
    </source>
</evidence>
<name>A0A1E8PNF2_9BURK</name>
<protein>
    <recommendedName>
        <fullName evidence="7">CobW C-terminal domain-containing protein</fullName>
    </recommendedName>
</protein>
<keyword evidence="3" id="KW-0143">Chaperone</keyword>
<evidence type="ECO:0000313" key="8">
    <source>
        <dbReference type="EMBL" id="OFJ47169.1"/>
    </source>
</evidence>
<proteinExistence type="inferred from homology"/>
<keyword evidence="1" id="KW-0547">Nucleotide-binding</keyword>
<dbReference type="SMART" id="SM00833">
    <property type="entry name" value="CobW_C"/>
    <property type="match status" value="1"/>
</dbReference>
<dbReference type="InterPro" id="IPR047920">
    <property type="entry name" value="ZigA-like"/>
</dbReference>
<dbReference type="Gene3D" id="3.30.1220.10">
    <property type="entry name" value="CobW-like, C-terminal domain"/>
    <property type="match status" value="1"/>
</dbReference>
<reference evidence="8 9" key="1">
    <citation type="submission" date="2016-10" db="EMBL/GenBank/DDBJ databases">
        <title>Updated version of Genome Assembly of Janthinobacterium lividum ERGS5:01.</title>
        <authorList>
            <person name="Kumar R."/>
            <person name="Acharya V."/>
            <person name="Singh D."/>
        </authorList>
    </citation>
    <scope>NUCLEOTIDE SEQUENCE [LARGE SCALE GENOMIC DNA]</scope>
    <source>
        <strain evidence="8 9">ERGS5:01</strain>
    </source>
</reference>
<dbReference type="EMBL" id="MAQB02000008">
    <property type="protein sequence ID" value="OFJ47169.1"/>
    <property type="molecule type" value="Genomic_DNA"/>
</dbReference>
<dbReference type="PANTHER" id="PTHR43603:SF1">
    <property type="entry name" value="ZINC-REGULATED GTPASE METALLOPROTEIN ACTIVATOR 1"/>
    <property type="match status" value="1"/>
</dbReference>
<evidence type="ECO:0000259" key="7">
    <source>
        <dbReference type="SMART" id="SM00833"/>
    </source>
</evidence>
<comment type="similarity">
    <text evidence="4">Belongs to the SIMIBI class G3E GTPase family. ZNG1 subfamily.</text>
</comment>
<keyword evidence="2" id="KW-0378">Hydrolase</keyword>
<dbReference type="CDD" id="cd03112">
    <property type="entry name" value="CobW-like"/>
    <property type="match status" value="1"/>
</dbReference>
<dbReference type="GO" id="GO:0016787">
    <property type="term" value="F:hydrolase activity"/>
    <property type="evidence" value="ECO:0007669"/>
    <property type="project" value="UniProtKB-KW"/>
</dbReference>
<dbReference type="InterPro" id="IPR003495">
    <property type="entry name" value="CobW/HypB/UreG_nucleotide-bd"/>
</dbReference>
<dbReference type="SUPFAM" id="SSF52540">
    <property type="entry name" value="P-loop containing nucleoside triphosphate hydrolases"/>
    <property type="match status" value="1"/>
</dbReference>
<evidence type="ECO:0000256" key="6">
    <source>
        <dbReference type="ARBA" id="ARBA00049117"/>
    </source>
</evidence>
<dbReference type="Gene3D" id="3.40.50.300">
    <property type="entry name" value="P-loop containing nucleotide triphosphate hydrolases"/>
    <property type="match status" value="1"/>
</dbReference>
<feature type="domain" description="CobW C-terminal" evidence="7">
    <location>
        <begin position="264"/>
        <end position="379"/>
    </location>
</feature>
<dbReference type="InterPro" id="IPR027417">
    <property type="entry name" value="P-loop_NTPase"/>
</dbReference>
<comment type="function">
    <text evidence="5">Zinc chaperone that directly transfers zinc cofactor to target proteins, thereby activating them. Zinc is transferred from the CXCC motif in the GTPase domain to the zinc binding site in target proteins in a process requiring GTP hydrolysis.</text>
</comment>
<dbReference type="Proteomes" id="UP000092634">
    <property type="component" value="Unassembled WGS sequence"/>
</dbReference>
<dbReference type="InterPro" id="IPR051927">
    <property type="entry name" value="Zn_Chap_cDPG_Synth"/>
</dbReference>
<organism evidence="8 9">
    <name type="scientific">Janthinobacterium lividum</name>
    <dbReference type="NCBI Taxonomy" id="29581"/>
    <lineage>
        <taxon>Bacteria</taxon>
        <taxon>Pseudomonadati</taxon>
        <taxon>Pseudomonadota</taxon>
        <taxon>Betaproteobacteria</taxon>
        <taxon>Burkholderiales</taxon>
        <taxon>Oxalobacteraceae</taxon>
        <taxon>Janthinobacterium</taxon>
    </lineage>
</organism>
<dbReference type="GO" id="GO:0000166">
    <property type="term" value="F:nucleotide binding"/>
    <property type="evidence" value="ECO:0007669"/>
    <property type="project" value="UniProtKB-KW"/>
</dbReference>
<gene>
    <name evidence="8" type="ORF">BA896_022375</name>
</gene>
<evidence type="ECO:0000313" key="9">
    <source>
        <dbReference type="Proteomes" id="UP000092634"/>
    </source>
</evidence>
<evidence type="ECO:0000256" key="2">
    <source>
        <dbReference type="ARBA" id="ARBA00022801"/>
    </source>
</evidence>
<accession>A0A1E8PNF2</accession>
<dbReference type="PANTHER" id="PTHR43603">
    <property type="entry name" value="COBW DOMAIN-CONTAINING PROTEIN DDB_G0274527"/>
    <property type="match status" value="1"/>
</dbReference>
<evidence type="ECO:0000256" key="4">
    <source>
        <dbReference type="ARBA" id="ARBA00034320"/>
    </source>
</evidence>
<dbReference type="NCBIfam" id="NF038288">
    <property type="entry name" value="chaper_GTP_ZigA"/>
    <property type="match status" value="1"/>
</dbReference>
<sequence>MPQLQRKLPVTVLSGFLGAGKTTLLNHILRNREGKRVAVIVNDMSEVNIDAALVKDSAAAAGAALSRTEEKLVEMSNGCICCTLRDDLLQEVRRLAAEDRFDYLLIESTGVGEPMPVAATFDFEDEHGDSLNDVARIDCMVTVVDCANLLADFHSEDSLEQRGETAGEGDDRQLANLLTEQIEFANVIVLNKVDMVQADERLRVLAILKALNRAARIIETNQSVVPLDAILGTNLFDLEQAAAMPGWAQELAGIHTPETETYGIGSFVYRAREPFYAQRLHDYISQPIPGVVRSKGYFWLASRPEWVASLSGAGKLMNIEPVGLWWACVPKERWPTDAVSLAEVKAGWSEVYGDRYQELVFIGQDMDQAAIEAALRQCQLNDTETRQGMAAWRKLPDPFPQWQRMEELED</sequence>
<comment type="caution">
    <text evidence="8">The sequence shown here is derived from an EMBL/GenBank/DDBJ whole genome shotgun (WGS) entry which is preliminary data.</text>
</comment>
<evidence type="ECO:0000256" key="3">
    <source>
        <dbReference type="ARBA" id="ARBA00023186"/>
    </source>
</evidence>
<dbReference type="InterPro" id="IPR011629">
    <property type="entry name" value="CobW-like_C"/>
</dbReference>